<protein>
    <submittedName>
        <fullName evidence="3">Uncharacterized protein</fullName>
    </submittedName>
</protein>
<dbReference type="RefSeq" id="WP_002653117.1">
    <property type="nucleotide sequence ID" value="NZ_CH672376.1"/>
</dbReference>
<feature type="signal peptide" evidence="2">
    <location>
        <begin position="1"/>
        <end position="27"/>
    </location>
</feature>
<keyword evidence="2" id="KW-0732">Signal</keyword>
<name>A3ZWD4_9BACT</name>
<dbReference type="eggNOG" id="ENOG502ZN6U">
    <property type="taxonomic scope" value="Bacteria"/>
</dbReference>
<dbReference type="AlphaFoldDB" id="A3ZWD4"/>
<evidence type="ECO:0000256" key="1">
    <source>
        <dbReference type="SAM" id="MobiDB-lite"/>
    </source>
</evidence>
<evidence type="ECO:0000256" key="2">
    <source>
        <dbReference type="SAM" id="SignalP"/>
    </source>
</evidence>
<dbReference type="Proteomes" id="UP000004358">
    <property type="component" value="Unassembled WGS sequence"/>
</dbReference>
<dbReference type="STRING" id="314230.DSM3645_26104"/>
<reference evidence="3 4" key="1">
    <citation type="submission" date="2006-02" db="EMBL/GenBank/DDBJ databases">
        <authorList>
            <person name="Amann R."/>
            <person name="Ferriera S."/>
            <person name="Johnson J."/>
            <person name="Kravitz S."/>
            <person name="Halpern A."/>
            <person name="Remington K."/>
            <person name="Beeson K."/>
            <person name="Tran B."/>
            <person name="Rogers Y.-H."/>
            <person name="Friedman R."/>
            <person name="Venter J.C."/>
        </authorList>
    </citation>
    <scope>NUCLEOTIDE SEQUENCE [LARGE SCALE GENOMIC DNA]</scope>
    <source>
        <strain evidence="3 4">DSM 3645</strain>
    </source>
</reference>
<proteinExistence type="predicted"/>
<comment type="caution">
    <text evidence="3">The sequence shown here is derived from an EMBL/GenBank/DDBJ whole genome shotgun (WGS) entry which is preliminary data.</text>
</comment>
<evidence type="ECO:0000313" key="3">
    <source>
        <dbReference type="EMBL" id="EAQ79162.1"/>
    </source>
</evidence>
<dbReference type="HOGENOM" id="CLU_1105445_0_0_0"/>
<feature type="compositionally biased region" description="Low complexity" evidence="1">
    <location>
        <begin position="73"/>
        <end position="124"/>
    </location>
</feature>
<feature type="chain" id="PRO_5002663806" evidence="2">
    <location>
        <begin position="28"/>
        <end position="251"/>
    </location>
</feature>
<accession>A3ZWD4</accession>
<organism evidence="3 4">
    <name type="scientific">Blastopirellula marina DSM 3645</name>
    <dbReference type="NCBI Taxonomy" id="314230"/>
    <lineage>
        <taxon>Bacteria</taxon>
        <taxon>Pseudomonadati</taxon>
        <taxon>Planctomycetota</taxon>
        <taxon>Planctomycetia</taxon>
        <taxon>Pirellulales</taxon>
        <taxon>Pirellulaceae</taxon>
        <taxon>Blastopirellula</taxon>
    </lineage>
</organism>
<feature type="region of interest" description="Disordered" evidence="1">
    <location>
        <begin position="66"/>
        <end position="128"/>
    </location>
</feature>
<evidence type="ECO:0000313" key="4">
    <source>
        <dbReference type="Proteomes" id="UP000004358"/>
    </source>
</evidence>
<dbReference type="OrthoDB" id="291100at2"/>
<sequence length="251" mass="26590">MTRSTKNIVTLIAVIALVVSLSTQSEAGGCHSSRGGHGFSQSLHHNQLRSQYQHQHTYRRPTYVAPRQPIAPPQQFSQQPISQPGQPFDPGQPQQQAPQGQSFAQGQPQPQQQAPAAQPQPAAPTTGSANAEISALEALGGFAPPQAESTTPVAENNALPAHVGRWSSTLGNGARIQLDLNANGSFNWSAANKDGGTSSFQGTYEITNGSLTLIRSTDNQKLAGSLETNGNDAFSFQLADQKAAKLEFVRA</sequence>
<dbReference type="EMBL" id="AANZ01000015">
    <property type="protein sequence ID" value="EAQ79162.1"/>
    <property type="molecule type" value="Genomic_DNA"/>
</dbReference>
<gene>
    <name evidence="3" type="ORF">DSM3645_26104</name>
</gene>